<dbReference type="Proteomes" id="UP000427820">
    <property type="component" value="Chromosome"/>
</dbReference>
<dbReference type="AlphaFoldDB" id="A0AA92ES17"/>
<reference evidence="1 2" key="1">
    <citation type="submission" date="2018-09" db="EMBL/GenBank/DDBJ databases">
        <title>Whole genome sequencing of Idiomarina andamanensis W-5T (LMG 29773T= JCM 31645T).</title>
        <authorList>
            <person name="Das S.K."/>
        </authorList>
    </citation>
    <scope>NUCLEOTIDE SEQUENCE [LARGE SCALE GENOMIC DNA]</scope>
    <source>
        <strain evidence="1 2">W-5T</strain>
    </source>
</reference>
<gene>
    <name evidence="1" type="ORF">D3795_04580</name>
</gene>
<evidence type="ECO:0000313" key="1">
    <source>
        <dbReference type="EMBL" id="QGT95498.1"/>
    </source>
</evidence>
<proteinExistence type="predicted"/>
<accession>A0AA92ES17</accession>
<sequence length="291" mass="33586">MPREQHQNFDISIHYSGDIVTNDHKIGLRTYANTLHHLSAAVDRALLSHHRGRIHKNARITRDERAGLDFIVLDPEDNGIVLKFIANQNNPIARFVTEKIANYLEDANRQEPQATITPAQIRERIAQIQQEDEIRVEQMPDREDDFAKKAICREINSILGEIRHEHAGQSQIRIELKKANGETTRLEFNRFTAENFNRIVNGRSIIGPFLYQLRIKALDLMNQSKMHAKCIDVVTGKQRTLYFKDLADLQRMKEYLTTDDEISVNIYGFSITEFNVVDNIAGDIHFIAIQE</sequence>
<evidence type="ECO:0000313" key="2">
    <source>
        <dbReference type="Proteomes" id="UP000427820"/>
    </source>
</evidence>
<name>A0AA92ES17_9GAMM</name>
<protein>
    <submittedName>
        <fullName evidence="1">Uncharacterized protein</fullName>
    </submittedName>
</protein>
<keyword evidence="2" id="KW-1185">Reference proteome</keyword>
<dbReference type="EMBL" id="CP032551">
    <property type="protein sequence ID" value="QGT95498.1"/>
    <property type="molecule type" value="Genomic_DNA"/>
</dbReference>
<dbReference type="KEGG" id="panm:D3795_04580"/>
<organism evidence="1 2">
    <name type="scientific">Pseudidiomarina andamanensis</name>
    <dbReference type="NCBI Taxonomy" id="1940690"/>
    <lineage>
        <taxon>Bacteria</taxon>
        <taxon>Pseudomonadati</taxon>
        <taxon>Pseudomonadota</taxon>
        <taxon>Gammaproteobacteria</taxon>
        <taxon>Alteromonadales</taxon>
        <taxon>Idiomarinaceae</taxon>
        <taxon>Pseudidiomarina</taxon>
    </lineage>
</organism>
<dbReference type="RefSeq" id="WP_156266637.1">
    <property type="nucleotide sequence ID" value="NZ_CP032551.1"/>
</dbReference>